<proteinExistence type="inferred from homology"/>
<dbReference type="GO" id="GO:0005829">
    <property type="term" value="C:cytosol"/>
    <property type="evidence" value="ECO:0007669"/>
    <property type="project" value="TreeGrafter"/>
</dbReference>
<dbReference type="NCBIfam" id="TIGR02967">
    <property type="entry name" value="guan_deamin"/>
    <property type="match status" value="1"/>
</dbReference>
<evidence type="ECO:0000256" key="1">
    <source>
        <dbReference type="ARBA" id="ARBA00004984"/>
    </source>
</evidence>
<evidence type="ECO:0000313" key="10">
    <source>
        <dbReference type="EMBL" id="TKB51860.1"/>
    </source>
</evidence>
<keyword evidence="11" id="KW-1185">Reference proteome</keyword>
<dbReference type="Gene3D" id="2.30.40.10">
    <property type="entry name" value="Urease, subunit C, domain 1"/>
    <property type="match status" value="1"/>
</dbReference>
<comment type="function">
    <text evidence="8">Catalyzes the hydrolytic deamination of guanine, producing xanthine and ammonia.</text>
</comment>
<protein>
    <recommendedName>
        <fullName evidence="3 7">Guanine deaminase</fullName>
        <shortName evidence="8">Guanase</shortName>
        <ecNumber evidence="3 7">3.5.4.3</ecNumber>
    </recommendedName>
    <alternativeName>
        <fullName evidence="8">Guanine aminohydrolase</fullName>
    </alternativeName>
</protein>
<evidence type="ECO:0000256" key="8">
    <source>
        <dbReference type="RuleBase" id="RU366009"/>
    </source>
</evidence>
<sequence>MKHEHSIKAIRGTFLDIRQTSETAEEVEGNTRYIKDGLMLIKNGHIDWFGEWEEGKDRIPKSVRIRDYQGKLIVPGFIDTHIHYPQAEMVGAYGEQLLEWLNNYTFPTESRYKNKEYAREMSSFFLKQLLRNGTTTALVFGTVHPESVEALFERAETLNMRLIAGKVMMDRNAPDYLLDTPESSYEESKALIEKWHKRGRLLYAITPRFAPTSTPEQLDAAHRLKQEYPDTYMHTHLCENENEIAWVKELYPEQNGYLDVYHHHGLTGKRSVFAHCVHLEDHEWDCLHDTDSAIAFCPTSNLYLGSGLFKLREAWKKQVKVGMGTDIGAGTTFNMLQTLNEAYKVMQLQKDKLSAFEAFYLATLGGAKSLSLDHQIGNFNVGKEADFVVLDPCATPLQHLRWDNSKSLADLLFVLITLGDDRTVYRTYVDGRLAYERG</sequence>
<dbReference type="Pfam" id="PF01979">
    <property type="entry name" value="Amidohydro_1"/>
    <property type="match status" value="1"/>
</dbReference>
<evidence type="ECO:0000256" key="2">
    <source>
        <dbReference type="ARBA" id="ARBA00006745"/>
    </source>
</evidence>
<dbReference type="SUPFAM" id="SSF51338">
    <property type="entry name" value="Composite domain of metallo-dependent hydrolases"/>
    <property type="match status" value="1"/>
</dbReference>
<evidence type="ECO:0000256" key="6">
    <source>
        <dbReference type="ARBA" id="ARBA00022833"/>
    </source>
</evidence>
<evidence type="ECO:0000256" key="3">
    <source>
        <dbReference type="ARBA" id="ARBA00012781"/>
    </source>
</evidence>
<reference evidence="10 11" key="1">
    <citation type="submission" date="2019-04" db="EMBL/GenBank/DDBJ databases">
        <authorList>
            <person name="Hwang J.C."/>
        </authorList>
    </citation>
    <scope>NUCLEOTIDE SEQUENCE [LARGE SCALE GENOMIC DNA]</scope>
    <source>
        <strain evidence="10 11">IMCC35002</strain>
    </source>
</reference>
<dbReference type="GO" id="GO:0008892">
    <property type="term" value="F:guanine deaminase activity"/>
    <property type="evidence" value="ECO:0007669"/>
    <property type="project" value="UniProtKB-UniRule"/>
</dbReference>
<dbReference type="InterPro" id="IPR006680">
    <property type="entry name" value="Amidohydro-rel"/>
</dbReference>
<dbReference type="PANTHER" id="PTHR11271">
    <property type="entry name" value="GUANINE DEAMINASE"/>
    <property type="match status" value="1"/>
</dbReference>
<evidence type="ECO:0000256" key="7">
    <source>
        <dbReference type="NCBIfam" id="TIGR02967"/>
    </source>
</evidence>
<comment type="catalytic activity">
    <reaction evidence="8">
        <text>guanine + H2O + H(+) = xanthine + NH4(+)</text>
        <dbReference type="Rhea" id="RHEA:14665"/>
        <dbReference type="ChEBI" id="CHEBI:15377"/>
        <dbReference type="ChEBI" id="CHEBI:15378"/>
        <dbReference type="ChEBI" id="CHEBI:16235"/>
        <dbReference type="ChEBI" id="CHEBI:17712"/>
        <dbReference type="ChEBI" id="CHEBI:28938"/>
        <dbReference type="EC" id="3.5.4.3"/>
    </reaction>
</comment>
<comment type="similarity">
    <text evidence="2 8">Belongs to the metallo-dependent hydrolases superfamily. ATZ/TRZ family.</text>
</comment>
<dbReference type="GO" id="GO:0008270">
    <property type="term" value="F:zinc ion binding"/>
    <property type="evidence" value="ECO:0007669"/>
    <property type="project" value="UniProtKB-UniRule"/>
</dbReference>
<dbReference type="Gene3D" id="3.20.20.140">
    <property type="entry name" value="Metal-dependent hydrolases"/>
    <property type="match status" value="1"/>
</dbReference>
<evidence type="ECO:0000256" key="4">
    <source>
        <dbReference type="ARBA" id="ARBA00022723"/>
    </source>
</evidence>
<gene>
    <name evidence="10" type="primary">guaD</name>
    <name evidence="10" type="ORF">FCL42_16710</name>
</gene>
<dbReference type="InterPro" id="IPR014311">
    <property type="entry name" value="Guanine_deaminase"/>
</dbReference>
<dbReference type="InterPro" id="IPR032466">
    <property type="entry name" value="Metal_Hydrolase"/>
</dbReference>
<accession>A0A4U1BKS1</accession>
<keyword evidence="4 8" id="KW-0479">Metal-binding</keyword>
<keyword evidence="5 8" id="KW-0378">Hydrolase</keyword>
<dbReference type="EC" id="3.5.4.3" evidence="3 7"/>
<evidence type="ECO:0000256" key="5">
    <source>
        <dbReference type="ARBA" id="ARBA00022801"/>
    </source>
</evidence>
<dbReference type="SUPFAM" id="SSF51556">
    <property type="entry name" value="Metallo-dependent hydrolases"/>
    <property type="match status" value="1"/>
</dbReference>
<dbReference type="NCBIfam" id="NF006679">
    <property type="entry name" value="PRK09228.1"/>
    <property type="match status" value="1"/>
</dbReference>
<dbReference type="InterPro" id="IPR011059">
    <property type="entry name" value="Metal-dep_hydrolase_composite"/>
</dbReference>
<comment type="caution">
    <text evidence="10">The sequence shown here is derived from an EMBL/GenBank/DDBJ whole genome shotgun (WGS) entry which is preliminary data.</text>
</comment>
<dbReference type="RefSeq" id="WP_136864571.1">
    <property type="nucleotide sequence ID" value="NZ_SWCJ01000016.1"/>
</dbReference>
<feature type="domain" description="Amidohydrolase-related" evidence="9">
    <location>
        <begin position="73"/>
        <end position="433"/>
    </location>
</feature>
<dbReference type="EMBL" id="SWCJ01000016">
    <property type="protein sequence ID" value="TKB51860.1"/>
    <property type="molecule type" value="Genomic_DNA"/>
</dbReference>
<evidence type="ECO:0000313" key="11">
    <source>
        <dbReference type="Proteomes" id="UP000305675"/>
    </source>
</evidence>
<dbReference type="UniPathway" id="UPA00603">
    <property type="reaction ID" value="UER00660"/>
</dbReference>
<comment type="cofactor">
    <cofactor evidence="8">
        <name>Zn(2+)</name>
        <dbReference type="ChEBI" id="CHEBI:29105"/>
    </cofactor>
    <text evidence="8">Binds 1 zinc ion per subunit.</text>
</comment>
<organism evidence="10 11">
    <name type="scientific">Ferrimonas aestuarii</name>
    <dbReference type="NCBI Taxonomy" id="2569539"/>
    <lineage>
        <taxon>Bacteria</taxon>
        <taxon>Pseudomonadati</taxon>
        <taxon>Pseudomonadota</taxon>
        <taxon>Gammaproteobacteria</taxon>
        <taxon>Alteromonadales</taxon>
        <taxon>Ferrimonadaceae</taxon>
        <taxon>Ferrimonas</taxon>
    </lineage>
</organism>
<evidence type="ECO:0000259" key="9">
    <source>
        <dbReference type="Pfam" id="PF01979"/>
    </source>
</evidence>
<dbReference type="PANTHER" id="PTHR11271:SF6">
    <property type="entry name" value="GUANINE DEAMINASE"/>
    <property type="match status" value="1"/>
</dbReference>
<dbReference type="Proteomes" id="UP000305675">
    <property type="component" value="Unassembled WGS sequence"/>
</dbReference>
<dbReference type="FunFam" id="3.20.20.140:FF:000022">
    <property type="entry name" value="Guanine deaminase"/>
    <property type="match status" value="1"/>
</dbReference>
<dbReference type="InterPro" id="IPR051607">
    <property type="entry name" value="Metallo-dep_hydrolases"/>
</dbReference>
<name>A0A4U1BKS1_9GAMM</name>
<keyword evidence="6 8" id="KW-0862">Zinc</keyword>
<comment type="pathway">
    <text evidence="1 8">Purine metabolism; guanine degradation; xanthine from guanine: step 1/1.</text>
</comment>
<dbReference type="GO" id="GO:0006147">
    <property type="term" value="P:guanine catabolic process"/>
    <property type="evidence" value="ECO:0007669"/>
    <property type="project" value="UniProtKB-UniRule"/>
</dbReference>
<dbReference type="CDD" id="cd01303">
    <property type="entry name" value="GDEase"/>
    <property type="match status" value="1"/>
</dbReference>
<dbReference type="AlphaFoldDB" id="A0A4U1BKS1"/>
<dbReference type="OrthoDB" id="9787621at2"/>